<evidence type="ECO:0000256" key="10">
    <source>
        <dbReference type="RuleBase" id="RU363034"/>
    </source>
</evidence>
<keyword evidence="4 10" id="KW-0378">Hydrolase</keyword>
<evidence type="ECO:0000256" key="6">
    <source>
        <dbReference type="ARBA" id="ARBA00022825"/>
    </source>
</evidence>
<evidence type="ECO:0000256" key="12">
    <source>
        <dbReference type="SAM" id="MobiDB-lite"/>
    </source>
</evidence>
<feature type="compositionally biased region" description="Low complexity" evidence="12">
    <location>
        <begin position="84"/>
        <end position="100"/>
    </location>
</feature>
<comment type="domain">
    <text evidence="11">The clip domain consists of 35-55 residues which are 'knitted' together usually by 3 conserved disulfide bonds forming a clip-like compact structure.</text>
</comment>
<evidence type="ECO:0000256" key="2">
    <source>
        <dbReference type="ARBA" id="ARBA00022670"/>
    </source>
</evidence>
<dbReference type="InterPro" id="IPR018114">
    <property type="entry name" value="TRYPSIN_HIS"/>
</dbReference>
<protein>
    <recommendedName>
        <fullName evidence="11">CLIP domain-containing serine protease</fullName>
        <ecNumber evidence="10">3.4.21.-</ecNumber>
    </recommendedName>
</protein>
<keyword evidence="7" id="KW-1015">Disulfide bond</keyword>
<dbReference type="VEuPathDB" id="VectorBase:AAEL000038"/>
<dbReference type="GO" id="GO:0006508">
    <property type="term" value="P:proteolysis"/>
    <property type="evidence" value="ECO:0007669"/>
    <property type="project" value="UniProtKB-KW"/>
</dbReference>
<dbReference type="PANTHER" id="PTHR24258:SF144">
    <property type="entry name" value="GH14088P"/>
    <property type="match status" value="1"/>
</dbReference>
<accession>A0A1S4EUR4</accession>
<dbReference type="InterPro" id="IPR022700">
    <property type="entry name" value="CLIP"/>
</dbReference>
<keyword evidence="14" id="KW-1185">Reference proteome</keyword>
<dbReference type="AlphaFoldDB" id="A0A1S4EUR4"/>
<keyword evidence="1" id="KW-0768">Sushi</keyword>
<keyword evidence="3 11" id="KW-0732">Signal</keyword>
<dbReference type="PRINTS" id="PR00722">
    <property type="entry name" value="CHYMOTRYPSIN"/>
</dbReference>
<dbReference type="EC" id="3.4.21.-" evidence="10"/>
<reference evidence="13 14" key="1">
    <citation type="submission" date="2017-06" db="EMBL/GenBank/DDBJ databases">
        <title>Aedes aegypti genome working group (AGWG) sequencing and assembly.</title>
        <authorList>
            <consortium name="Aedes aegypti Genome Working Group (AGWG)"/>
            <person name="Matthews B.J."/>
        </authorList>
    </citation>
    <scope>NUCLEOTIDE SEQUENCE [LARGE SCALE GENOMIC DNA]</scope>
    <source>
        <strain evidence="13 14">LVP_AGWG</strain>
    </source>
</reference>
<dbReference type="FunFam" id="2.40.10.10:FF:000120">
    <property type="entry name" value="Putative serine protease"/>
    <property type="match status" value="1"/>
</dbReference>
<dbReference type="Pfam" id="PF00089">
    <property type="entry name" value="Trypsin"/>
    <property type="match status" value="1"/>
</dbReference>
<dbReference type="InterPro" id="IPR038565">
    <property type="entry name" value="CLIP_sf"/>
</dbReference>
<dbReference type="InterPro" id="IPR009003">
    <property type="entry name" value="Peptidase_S1_PA"/>
</dbReference>
<evidence type="ECO:0000256" key="1">
    <source>
        <dbReference type="ARBA" id="ARBA00022659"/>
    </source>
</evidence>
<evidence type="ECO:0000256" key="5">
    <source>
        <dbReference type="ARBA" id="ARBA00022820"/>
    </source>
</evidence>
<keyword evidence="5" id="KW-0353">Hemolymph clotting</keyword>
<dbReference type="SMART" id="SM00680">
    <property type="entry name" value="CLIP"/>
    <property type="match status" value="1"/>
</dbReference>
<dbReference type="Gene3D" id="2.40.10.10">
    <property type="entry name" value="Trypsin-like serine proteases"/>
    <property type="match status" value="2"/>
</dbReference>
<dbReference type="SMART" id="SM00020">
    <property type="entry name" value="Tryp_SPc"/>
    <property type="match status" value="1"/>
</dbReference>
<evidence type="ECO:0000256" key="3">
    <source>
        <dbReference type="ARBA" id="ARBA00022729"/>
    </source>
</evidence>
<keyword evidence="11" id="KW-0964">Secreted</keyword>
<dbReference type="GO" id="GO:0005576">
    <property type="term" value="C:extracellular region"/>
    <property type="evidence" value="ECO:0007669"/>
    <property type="project" value="UniProtKB-SubCell"/>
</dbReference>
<evidence type="ECO:0000256" key="8">
    <source>
        <dbReference type="ARBA" id="ARBA00024195"/>
    </source>
</evidence>
<dbReference type="PROSITE" id="PS00134">
    <property type="entry name" value="TRYPSIN_HIS"/>
    <property type="match status" value="1"/>
</dbReference>
<dbReference type="PANTHER" id="PTHR24258">
    <property type="entry name" value="SERINE PROTEASE-RELATED"/>
    <property type="match status" value="1"/>
</dbReference>
<organism evidence="13 14">
    <name type="scientific">Aedes aegypti</name>
    <name type="common">Yellowfever mosquito</name>
    <name type="synonym">Culex aegypti</name>
    <dbReference type="NCBI Taxonomy" id="7159"/>
    <lineage>
        <taxon>Eukaryota</taxon>
        <taxon>Metazoa</taxon>
        <taxon>Ecdysozoa</taxon>
        <taxon>Arthropoda</taxon>
        <taxon>Hexapoda</taxon>
        <taxon>Insecta</taxon>
        <taxon>Pterygota</taxon>
        <taxon>Neoptera</taxon>
        <taxon>Endopterygota</taxon>
        <taxon>Diptera</taxon>
        <taxon>Nematocera</taxon>
        <taxon>Culicoidea</taxon>
        <taxon>Culicidae</taxon>
        <taxon>Culicinae</taxon>
        <taxon>Aedini</taxon>
        <taxon>Aedes</taxon>
        <taxon>Stegomyia</taxon>
    </lineage>
</organism>
<dbReference type="Gene3D" id="3.30.1640.30">
    <property type="match status" value="1"/>
</dbReference>
<comment type="similarity">
    <text evidence="8 11">Belongs to the peptidase S1 family. CLIP subfamily.</text>
</comment>
<evidence type="ECO:0000313" key="13">
    <source>
        <dbReference type="EnsemblMetazoa" id="AAEL000038-PA"/>
    </source>
</evidence>
<dbReference type="PROSITE" id="PS51888">
    <property type="entry name" value="CLIP"/>
    <property type="match status" value="1"/>
</dbReference>
<dbReference type="PROSITE" id="PS00135">
    <property type="entry name" value="TRYPSIN_SER"/>
    <property type="match status" value="1"/>
</dbReference>
<dbReference type="Proteomes" id="UP000008820">
    <property type="component" value="Chromosome 3"/>
</dbReference>
<evidence type="ECO:0000313" key="14">
    <source>
        <dbReference type="Proteomes" id="UP000008820"/>
    </source>
</evidence>
<comment type="subcellular location">
    <subcellularLocation>
        <location evidence="11">Secreted</location>
    </subcellularLocation>
</comment>
<dbReference type="CDD" id="cd00190">
    <property type="entry name" value="Tryp_SPc"/>
    <property type="match status" value="1"/>
</dbReference>
<evidence type="ECO:0000256" key="9">
    <source>
        <dbReference type="ARBA" id="ARBA00052079"/>
    </source>
</evidence>
<reference evidence="13" key="2">
    <citation type="submission" date="2020-05" db="UniProtKB">
        <authorList>
            <consortium name="EnsemblMetazoa"/>
        </authorList>
    </citation>
    <scope>IDENTIFICATION</scope>
    <source>
        <strain evidence="13">LVP_AGWG</strain>
    </source>
</reference>
<dbReference type="InterPro" id="IPR033116">
    <property type="entry name" value="TRYPSIN_SER"/>
</dbReference>
<proteinExistence type="inferred from homology"/>
<feature type="region of interest" description="Disordered" evidence="12">
    <location>
        <begin position="84"/>
        <end position="104"/>
    </location>
</feature>
<dbReference type="InterPro" id="IPR001254">
    <property type="entry name" value="Trypsin_dom"/>
</dbReference>
<dbReference type="GO" id="GO:0042381">
    <property type="term" value="P:hemolymph coagulation"/>
    <property type="evidence" value="ECO:0007669"/>
    <property type="project" value="UniProtKB-KW"/>
</dbReference>
<dbReference type="InParanoid" id="A0A1S4EUR4"/>
<dbReference type="InterPro" id="IPR043504">
    <property type="entry name" value="Peptidase_S1_PA_chymotrypsin"/>
</dbReference>
<sequence length="391" mass="42871">MLLCLALAVIGFWTKADAQTQYRGSCNTPVKAPGTCVLVVECDFIRRVLAKPILEKNDVRYIEASRCGTHEGKALVCCARPTGSTPNPASSSTNGNTNNNDIDNRFSSGLSLNDRLKLLPQVPNCGVQYDDRIVGGERAGITAYPWIARIEHYDQRNNKYAFHCGGSLINERYVLTAAHCLSGIPKGWTITSVRLGEWDTASNPDCDDGECYDVVQDIAVEKVIIHENFINSRTEVHNDIALLRLAKPAVNSDTVTPICLPLDSSFRNRPSDGSRLFVAGWGQTEMDSGSRYKLHVSVPKVTIQHCQNKYPAANIDERQICAGGEAGKDSCRGDSGGPLMEVLPPTRQQPQPAFYMMGVVSFGRQCGLADVPGVYTKVNHFGDWILNHIEP</sequence>
<dbReference type="Pfam" id="PF12032">
    <property type="entry name" value="CLIP"/>
    <property type="match status" value="1"/>
</dbReference>
<comment type="catalytic activity">
    <reaction evidence="9">
        <text>Selective cleavage of 103-Arg-|-Ser-104 and 124-Ile-|-Ile-125 bonds in Limulus clotting factor B to form activated factor B. Cleavage of -Pro-Arg-|-Xaa- bonds in synthetic substrates.</text>
        <dbReference type="EC" id="3.4.21.84"/>
    </reaction>
</comment>
<dbReference type="EnsemblMetazoa" id="AAEL000038-RA">
    <property type="protein sequence ID" value="AAEL000038-PA"/>
    <property type="gene ID" value="AAEL000038"/>
</dbReference>
<dbReference type="InterPro" id="IPR001314">
    <property type="entry name" value="Peptidase_S1A"/>
</dbReference>
<keyword evidence="6 10" id="KW-0720">Serine protease</keyword>
<keyword evidence="2 10" id="KW-0645">Protease</keyword>
<evidence type="ECO:0000256" key="11">
    <source>
        <dbReference type="RuleBase" id="RU366078"/>
    </source>
</evidence>
<evidence type="ECO:0000256" key="4">
    <source>
        <dbReference type="ARBA" id="ARBA00022801"/>
    </source>
</evidence>
<dbReference type="PROSITE" id="PS50240">
    <property type="entry name" value="TRYPSIN_DOM"/>
    <property type="match status" value="1"/>
</dbReference>
<evidence type="ECO:0000256" key="7">
    <source>
        <dbReference type="ARBA" id="ARBA00023157"/>
    </source>
</evidence>
<dbReference type="GO" id="GO:0004252">
    <property type="term" value="F:serine-type endopeptidase activity"/>
    <property type="evidence" value="ECO:0007669"/>
    <property type="project" value="UniProtKB-UniRule"/>
</dbReference>
<dbReference type="SUPFAM" id="SSF50494">
    <property type="entry name" value="Trypsin-like serine proteases"/>
    <property type="match status" value="1"/>
</dbReference>
<dbReference type="OrthoDB" id="9028152at2759"/>
<gene>
    <name evidence="13" type="primary">5563662</name>
</gene>
<feature type="chain" id="PRO_5036529590" description="CLIP domain-containing serine protease" evidence="11">
    <location>
        <begin position="19"/>
        <end position="391"/>
    </location>
</feature>
<feature type="signal peptide" evidence="11">
    <location>
        <begin position="1"/>
        <end position="18"/>
    </location>
</feature>
<name>A0A1S4EUR4_AEDAE</name>